<dbReference type="Pfam" id="PF25768">
    <property type="entry name" value="TPR_IFT121"/>
    <property type="match status" value="1"/>
</dbReference>
<reference evidence="11 12" key="2">
    <citation type="submission" date="2018-11" db="EMBL/GenBank/DDBJ databases">
        <authorList>
            <consortium name="Pathogen Informatics"/>
        </authorList>
    </citation>
    <scope>NUCLEOTIDE SEQUENCE [LARGE SCALE GENOMIC DNA]</scope>
    <source>
        <strain evidence="11 12">Egypt</strain>
    </source>
</reference>
<keyword evidence="5" id="KW-0970">Cilium biogenesis/degradation</keyword>
<dbReference type="Proteomes" id="UP000272942">
    <property type="component" value="Unassembled WGS sequence"/>
</dbReference>
<dbReference type="InterPro" id="IPR057979">
    <property type="entry name" value="TPR_IFT121"/>
</dbReference>
<keyword evidence="2" id="KW-0963">Cytoplasm</keyword>
<evidence type="ECO:0000256" key="4">
    <source>
        <dbReference type="ARBA" id="ARBA00022737"/>
    </source>
</evidence>
<dbReference type="Pfam" id="PF23145">
    <property type="entry name" value="Zf_2nd_IFT121"/>
    <property type="match status" value="1"/>
</dbReference>
<dbReference type="InterPro" id="IPR056170">
    <property type="entry name" value="Znf_IFT121-like"/>
</dbReference>
<dbReference type="PANTHER" id="PTHR12764">
    <property type="entry name" value="WD REPEAT DOMAIN-RELATED"/>
    <property type="match status" value="1"/>
</dbReference>
<evidence type="ECO:0000313" key="11">
    <source>
        <dbReference type="EMBL" id="VDP77467.1"/>
    </source>
</evidence>
<keyword evidence="4" id="KW-0677">Repeat</keyword>
<sequence length="484" mass="54893">MYRPLYLLGIEDLEISYDALRDKAAGYYRQGGDLVKFSECLYQLEDYSGLERLIEELPEGHALLPELASRFASIGLTQQAVYALIKCNQVREAVNICVELNHWNMALELINQQTSTSNRSADLQRQQYQELDRMLQQSASKLIKQGRRIQAVELYKRAGRLLMASQLMFQEAQLATKNRTASPLQLKKMYVVIGLLMEQYYEQTKLQASAKTKAESTTGGVVQASSALAGLLLEEQERTMKHPTVDKDAIGGAQSNGLSFDRKNMDTFWEDKLVRAHRTVSRKLGSSDNKQNSVSAIRNSDDAEDVIEQIGNSREFGRLIDQPWRGAEAYHFLLLAQKQLYSGALDHALRTAQLLRDYEDILDPRVTYSLIALCACLGKAFATCSKAFIKLENLPDISPEERIAFENLAVEIFTRYQPINEQRKGDSAEMDSMLESETKIPICVVTGQPVTDYQFWMCPTCRHSAYEQEIARLRNCPLCHFPVQ</sequence>
<accession>A0A183AGN9</accession>
<keyword evidence="6" id="KW-0969">Cilium</keyword>
<evidence type="ECO:0000256" key="3">
    <source>
        <dbReference type="ARBA" id="ARBA00022574"/>
    </source>
</evidence>
<proteinExistence type="predicted"/>
<comment type="subcellular location">
    <subcellularLocation>
        <location evidence="1">Cytoplasm</location>
        <location evidence="1">Cytoskeleton</location>
        <location evidence="1">Cilium basal body</location>
    </subcellularLocation>
</comment>
<keyword evidence="12" id="KW-1185">Reference proteome</keyword>
<evidence type="ECO:0000256" key="6">
    <source>
        <dbReference type="ARBA" id="ARBA00023069"/>
    </source>
</evidence>
<organism evidence="13">
    <name type="scientific">Echinostoma caproni</name>
    <dbReference type="NCBI Taxonomy" id="27848"/>
    <lineage>
        <taxon>Eukaryota</taxon>
        <taxon>Metazoa</taxon>
        <taxon>Spiralia</taxon>
        <taxon>Lophotrochozoa</taxon>
        <taxon>Platyhelminthes</taxon>
        <taxon>Trematoda</taxon>
        <taxon>Digenea</taxon>
        <taxon>Plagiorchiida</taxon>
        <taxon>Echinostomata</taxon>
        <taxon>Echinostomatoidea</taxon>
        <taxon>Echinostomatidae</taxon>
        <taxon>Echinostoma</taxon>
    </lineage>
</organism>
<evidence type="ECO:0000256" key="5">
    <source>
        <dbReference type="ARBA" id="ARBA00022794"/>
    </source>
</evidence>
<dbReference type="OrthoDB" id="10260567at2759"/>
<dbReference type="Pfam" id="PF25170">
    <property type="entry name" value="TPR_WDR35"/>
    <property type="match status" value="1"/>
</dbReference>
<evidence type="ECO:0000313" key="13">
    <source>
        <dbReference type="WBParaSite" id="ECPE_0000613701-mRNA-1"/>
    </source>
</evidence>
<keyword evidence="8" id="KW-0966">Cell projection</keyword>
<dbReference type="GO" id="GO:0097730">
    <property type="term" value="C:non-motile cilium"/>
    <property type="evidence" value="ECO:0007669"/>
    <property type="project" value="TreeGrafter"/>
</dbReference>
<name>A0A183AGN9_9TREM</name>
<dbReference type="EMBL" id="UZAN01043065">
    <property type="protein sequence ID" value="VDP77467.1"/>
    <property type="molecule type" value="Genomic_DNA"/>
</dbReference>
<dbReference type="GO" id="GO:0061512">
    <property type="term" value="P:protein localization to cilium"/>
    <property type="evidence" value="ECO:0007669"/>
    <property type="project" value="TreeGrafter"/>
</dbReference>
<feature type="domain" description="IFT121-like TPR repeats" evidence="10">
    <location>
        <begin position="321"/>
        <end position="419"/>
    </location>
</feature>
<evidence type="ECO:0000259" key="10">
    <source>
        <dbReference type="Pfam" id="PF25768"/>
    </source>
</evidence>
<evidence type="ECO:0000256" key="1">
    <source>
        <dbReference type="ARBA" id="ARBA00004120"/>
    </source>
</evidence>
<dbReference type="InterPro" id="IPR057361">
    <property type="entry name" value="TPR_WDR35"/>
</dbReference>
<dbReference type="InterPro" id="IPR039857">
    <property type="entry name" value="Ift122/121"/>
</dbReference>
<protein>
    <submittedName>
        <fullName evidence="13">Intraflagellar transport protein</fullName>
    </submittedName>
</protein>
<dbReference type="WBParaSite" id="ECPE_0000613701-mRNA-1">
    <property type="protein sequence ID" value="ECPE_0000613701-mRNA-1"/>
    <property type="gene ID" value="ECPE_0000613701"/>
</dbReference>
<evidence type="ECO:0000259" key="9">
    <source>
        <dbReference type="Pfam" id="PF23145"/>
    </source>
</evidence>
<feature type="domain" description="IFT121-like zinc finger" evidence="9">
    <location>
        <begin position="441"/>
        <end position="483"/>
    </location>
</feature>
<evidence type="ECO:0000313" key="12">
    <source>
        <dbReference type="Proteomes" id="UP000272942"/>
    </source>
</evidence>
<dbReference type="GO" id="GO:0035721">
    <property type="term" value="P:intraciliary retrograde transport"/>
    <property type="evidence" value="ECO:0007669"/>
    <property type="project" value="TreeGrafter"/>
</dbReference>
<evidence type="ECO:0000256" key="2">
    <source>
        <dbReference type="ARBA" id="ARBA00022490"/>
    </source>
</evidence>
<dbReference type="GO" id="GO:0030991">
    <property type="term" value="C:intraciliary transport particle A"/>
    <property type="evidence" value="ECO:0007669"/>
    <property type="project" value="TreeGrafter"/>
</dbReference>
<dbReference type="Gene3D" id="1.25.40.470">
    <property type="match status" value="1"/>
</dbReference>
<evidence type="ECO:0000256" key="7">
    <source>
        <dbReference type="ARBA" id="ARBA00023212"/>
    </source>
</evidence>
<dbReference type="AlphaFoldDB" id="A0A183AGN9"/>
<evidence type="ECO:0000256" key="8">
    <source>
        <dbReference type="ARBA" id="ARBA00023273"/>
    </source>
</evidence>
<reference evidence="13" key="1">
    <citation type="submission" date="2016-06" db="UniProtKB">
        <authorList>
            <consortium name="WormBaseParasite"/>
        </authorList>
    </citation>
    <scope>IDENTIFICATION</scope>
</reference>
<keyword evidence="7" id="KW-0206">Cytoskeleton</keyword>
<gene>
    <name evidence="11" type="ORF">ECPE_LOCUS6124</name>
</gene>
<dbReference type="PANTHER" id="PTHR12764:SF5">
    <property type="entry name" value="LD29485P"/>
    <property type="match status" value="1"/>
</dbReference>
<dbReference type="GO" id="GO:1905515">
    <property type="term" value="P:non-motile cilium assembly"/>
    <property type="evidence" value="ECO:0007669"/>
    <property type="project" value="TreeGrafter"/>
</dbReference>
<keyword evidence="3" id="KW-0853">WD repeat</keyword>